<dbReference type="EMBL" id="CP069213">
    <property type="protein sequence ID" value="QRH02955.1"/>
    <property type="molecule type" value="Genomic_DNA"/>
</dbReference>
<comment type="subcellular location">
    <subcellularLocation>
        <location evidence="10">Cell inner membrane</location>
        <topology evidence="10">Peripheral membrane protein</topology>
        <orientation evidence="10">Cytoplasmic side</orientation>
    </subcellularLocation>
</comment>
<keyword evidence="13" id="KW-1185">Reference proteome</keyword>
<gene>
    <name evidence="10" type="primary">lpxH</name>
    <name evidence="12" type="ORF">JQC75_05990</name>
</gene>
<reference evidence="12 13" key="1">
    <citation type="journal article" date="2012" name="Antonie Van Leeuwenhoek">
        <title>Shewanella litorisediminis sp. nov., a gammaproteobacterium isolated from a tidal flat sediment.</title>
        <authorList>
            <person name="Lee M.H."/>
            <person name="Yoon J.H."/>
        </authorList>
    </citation>
    <scope>NUCLEOTIDE SEQUENCE [LARGE SCALE GENOMIC DNA]</scope>
    <source>
        <strain evidence="12 13">SMK1-12</strain>
    </source>
</reference>
<feature type="binding site" evidence="10">
    <location>
        <position position="163"/>
    </location>
    <ligand>
        <name>substrate</name>
    </ligand>
</feature>
<keyword evidence="4 10" id="KW-0441">Lipid A biosynthesis</keyword>
<dbReference type="Proteomes" id="UP000596252">
    <property type="component" value="Chromosome"/>
</dbReference>
<comment type="cofactor">
    <cofactor evidence="10">
        <name>Mn(2+)</name>
        <dbReference type="ChEBI" id="CHEBI:29035"/>
    </cofactor>
    <text evidence="10">Binds 2 Mn(2+) ions per subunit in a binuclear metal center.</text>
</comment>
<evidence type="ECO:0000259" key="11">
    <source>
        <dbReference type="Pfam" id="PF00149"/>
    </source>
</evidence>
<comment type="catalytic activity">
    <reaction evidence="10">
        <text>UDP-2-N,3-O-bis[(3R)-3-hydroxytetradecanoyl]-alpha-D-glucosamine + H2O = 2-N,3-O-bis[(3R)-3-hydroxytetradecanoyl]-alpha-D-glucosaminyl 1-phosphate + UMP + 2 H(+)</text>
        <dbReference type="Rhea" id="RHEA:25213"/>
        <dbReference type="ChEBI" id="CHEBI:15377"/>
        <dbReference type="ChEBI" id="CHEBI:15378"/>
        <dbReference type="ChEBI" id="CHEBI:57865"/>
        <dbReference type="ChEBI" id="CHEBI:57957"/>
        <dbReference type="ChEBI" id="CHEBI:78847"/>
        <dbReference type="EC" id="3.6.1.54"/>
    </reaction>
</comment>
<dbReference type="NCBIfam" id="NF003743">
    <property type="entry name" value="PRK05340.1"/>
    <property type="match status" value="1"/>
</dbReference>
<keyword evidence="3 10" id="KW-0997">Cell inner membrane</keyword>
<protein>
    <recommendedName>
        <fullName evidence="10">UDP-2,3-diacylglucosamine hydrolase</fullName>
        <ecNumber evidence="10">3.6.1.54</ecNumber>
    </recommendedName>
    <alternativeName>
        <fullName evidence="10">UDP-2,3-diacylglucosamine diphosphatase</fullName>
    </alternativeName>
</protein>
<feature type="binding site" evidence="10">
    <location>
        <position position="8"/>
    </location>
    <ligand>
        <name>Mn(2+)</name>
        <dbReference type="ChEBI" id="CHEBI:29035"/>
        <label>1</label>
    </ligand>
</feature>
<comment type="pathway">
    <text evidence="10">Glycolipid biosynthesis; lipid IV(A) biosynthesis; lipid IV(A) from (3R)-3-hydroxytetradecanoyl-[acyl-carrier-protein] and UDP-N-acetyl-alpha-D-glucosamine: step 4/6.</text>
</comment>
<feature type="domain" description="Calcineurin-like phosphoesterase" evidence="11">
    <location>
        <begin position="1"/>
        <end position="198"/>
    </location>
</feature>
<feature type="binding site" evidence="10">
    <location>
        <position position="78"/>
    </location>
    <ligand>
        <name>Mn(2+)</name>
        <dbReference type="ChEBI" id="CHEBI:29035"/>
        <label>2</label>
    </ligand>
</feature>
<dbReference type="InterPro" id="IPR010138">
    <property type="entry name" value="UDP-diacylglucosamine_Hdrlase"/>
</dbReference>
<dbReference type="EC" id="3.6.1.54" evidence="10"/>
<feature type="binding site" evidence="10">
    <location>
        <position position="121"/>
    </location>
    <ligand>
        <name>substrate</name>
    </ligand>
</feature>
<feature type="binding site" evidence="10">
    <location>
        <position position="196"/>
    </location>
    <ligand>
        <name>Mn(2+)</name>
        <dbReference type="ChEBI" id="CHEBI:29035"/>
        <label>1</label>
    </ligand>
</feature>
<evidence type="ECO:0000256" key="1">
    <source>
        <dbReference type="ARBA" id="ARBA00022475"/>
    </source>
</evidence>
<dbReference type="Pfam" id="PF00149">
    <property type="entry name" value="Metallophos"/>
    <property type="match status" value="1"/>
</dbReference>
<feature type="binding site" evidence="10">
    <location>
        <position position="41"/>
    </location>
    <ligand>
        <name>Mn(2+)</name>
        <dbReference type="ChEBI" id="CHEBI:29035"/>
        <label>2</label>
    </ligand>
</feature>
<comment type="function">
    <text evidence="10">Hydrolyzes the pyrophosphate bond of UDP-2,3-diacylglucosamine to yield 2,3-diacylglucosamine 1-phosphate (lipid X) and UMP by catalyzing the attack of water at the alpha-P atom. Involved in the biosynthesis of lipid A, a phosphorylated glycolipid that anchors the lipopolysaccharide to the outer membrane of the cell.</text>
</comment>
<comment type="similarity">
    <text evidence="10">Belongs to the LpxH family.</text>
</comment>
<keyword evidence="8 10" id="KW-0472">Membrane</keyword>
<dbReference type="SUPFAM" id="SSF56300">
    <property type="entry name" value="Metallo-dependent phosphatases"/>
    <property type="match status" value="1"/>
</dbReference>
<feature type="binding site" evidence="10">
    <location>
        <position position="159"/>
    </location>
    <ligand>
        <name>substrate</name>
    </ligand>
</feature>
<keyword evidence="9 10" id="KW-0464">Manganese</keyword>
<dbReference type="Gene3D" id="3.60.21.10">
    <property type="match status" value="1"/>
</dbReference>
<dbReference type="RefSeq" id="WP_203326535.1">
    <property type="nucleotide sequence ID" value="NZ_CP069213.1"/>
</dbReference>
<evidence type="ECO:0000256" key="10">
    <source>
        <dbReference type="HAMAP-Rule" id="MF_00575"/>
    </source>
</evidence>
<feature type="binding site" evidence="10">
    <location>
        <position position="113"/>
    </location>
    <ligand>
        <name>Mn(2+)</name>
        <dbReference type="ChEBI" id="CHEBI:29035"/>
        <label>2</label>
    </ligand>
</feature>
<dbReference type="InterPro" id="IPR029052">
    <property type="entry name" value="Metallo-depent_PP-like"/>
</dbReference>
<dbReference type="HAMAP" id="MF_00575">
    <property type="entry name" value="LpxH"/>
    <property type="match status" value="1"/>
</dbReference>
<evidence type="ECO:0000256" key="6">
    <source>
        <dbReference type="ARBA" id="ARBA00022801"/>
    </source>
</evidence>
<dbReference type="InterPro" id="IPR043461">
    <property type="entry name" value="LpxH-like"/>
</dbReference>
<dbReference type="CDD" id="cd07398">
    <property type="entry name" value="MPP_YbbF-LpxH"/>
    <property type="match status" value="1"/>
</dbReference>
<evidence type="ECO:0000256" key="4">
    <source>
        <dbReference type="ARBA" id="ARBA00022556"/>
    </source>
</evidence>
<evidence type="ECO:0000256" key="3">
    <source>
        <dbReference type="ARBA" id="ARBA00022519"/>
    </source>
</evidence>
<keyword evidence="6 10" id="KW-0378">Hydrolase</keyword>
<evidence type="ECO:0000256" key="7">
    <source>
        <dbReference type="ARBA" id="ARBA00023098"/>
    </source>
</evidence>
<evidence type="ECO:0000256" key="5">
    <source>
        <dbReference type="ARBA" id="ARBA00022723"/>
    </source>
</evidence>
<keyword evidence="7 10" id="KW-0443">Lipid metabolism</keyword>
<evidence type="ECO:0000313" key="13">
    <source>
        <dbReference type="Proteomes" id="UP000596252"/>
    </source>
</evidence>
<dbReference type="InterPro" id="IPR004843">
    <property type="entry name" value="Calcineurin-like_PHP"/>
</dbReference>
<accession>A0ABX7G6P9</accession>
<feature type="binding site" evidence="10">
    <location>
        <position position="194"/>
    </location>
    <ligand>
        <name>Mn(2+)</name>
        <dbReference type="ChEBI" id="CHEBI:29035"/>
        <label>2</label>
    </ligand>
</feature>
<dbReference type="NCBIfam" id="TIGR01854">
    <property type="entry name" value="lipid_A_lpxH"/>
    <property type="match status" value="1"/>
</dbReference>
<feature type="binding site" evidence="10">
    <location>
        <position position="194"/>
    </location>
    <ligand>
        <name>substrate</name>
    </ligand>
</feature>
<dbReference type="PANTHER" id="PTHR34990">
    <property type="entry name" value="UDP-2,3-DIACYLGLUCOSAMINE HYDROLASE-RELATED"/>
    <property type="match status" value="1"/>
</dbReference>
<evidence type="ECO:0000256" key="2">
    <source>
        <dbReference type="ARBA" id="ARBA00022516"/>
    </source>
</evidence>
<sequence length="238" mass="26963">MRTLFIGDLHLSADRPDITAAFRRFLSQSFDDVDALYILGDLFEVWVGDDIAEPFALDIAADIAALSRKIPIYFIHGNRDFLIGKQFAAISKMQLLDEVHRIELYGIPTLLLHGDSLCTLDKGYQRFRWFRNQPWVKWIYSKLSQSKRLSIAANLRAKSKAGNQLKSQYIMDAEPHAVANLLQKHGCRQMIHGHTHRPAIHHESAGTRIVVGDWYSQSSVLEMTLAGPNLQAKPLIAD</sequence>
<feature type="binding site" evidence="10">
    <location>
        <position position="166"/>
    </location>
    <ligand>
        <name>substrate</name>
    </ligand>
</feature>
<keyword evidence="1 10" id="KW-1003">Cell membrane</keyword>
<evidence type="ECO:0000256" key="8">
    <source>
        <dbReference type="ARBA" id="ARBA00023136"/>
    </source>
</evidence>
<proteinExistence type="inferred from homology"/>
<keyword evidence="5 10" id="KW-0479">Metal-binding</keyword>
<feature type="binding site" evidence="10">
    <location>
        <begin position="78"/>
        <end position="79"/>
    </location>
    <ligand>
        <name>substrate</name>
    </ligand>
</feature>
<dbReference type="GO" id="GO:0016787">
    <property type="term" value="F:hydrolase activity"/>
    <property type="evidence" value="ECO:0007669"/>
    <property type="project" value="UniProtKB-KW"/>
</dbReference>
<name>A0ABX7G6P9_9GAMM</name>
<keyword evidence="2 10" id="KW-0444">Lipid biosynthesis</keyword>
<dbReference type="PANTHER" id="PTHR34990:SF1">
    <property type="entry name" value="UDP-2,3-DIACYLGLUCOSAMINE HYDROLASE"/>
    <property type="match status" value="1"/>
</dbReference>
<organism evidence="12 13">
    <name type="scientific">Shewanella litorisediminis</name>
    <dbReference type="NCBI Taxonomy" id="1173586"/>
    <lineage>
        <taxon>Bacteria</taxon>
        <taxon>Pseudomonadati</taxon>
        <taxon>Pseudomonadota</taxon>
        <taxon>Gammaproteobacteria</taxon>
        <taxon>Alteromonadales</taxon>
        <taxon>Shewanellaceae</taxon>
        <taxon>Shewanella</taxon>
    </lineage>
</organism>
<evidence type="ECO:0000256" key="9">
    <source>
        <dbReference type="ARBA" id="ARBA00023211"/>
    </source>
</evidence>
<feature type="binding site" evidence="10">
    <location>
        <position position="10"/>
    </location>
    <ligand>
        <name>Mn(2+)</name>
        <dbReference type="ChEBI" id="CHEBI:29035"/>
        <label>1</label>
    </ligand>
</feature>
<evidence type="ECO:0000313" key="12">
    <source>
        <dbReference type="EMBL" id="QRH02955.1"/>
    </source>
</evidence>
<feature type="binding site" evidence="10">
    <location>
        <position position="41"/>
    </location>
    <ligand>
        <name>Mn(2+)</name>
        <dbReference type="ChEBI" id="CHEBI:29035"/>
        <label>1</label>
    </ligand>
</feature>